<dbReference type="RefSeq" id="WP_134465726.1">
    <property type="nucleotide sequence ID" value="NZ_JBHMFL010000109.1"/>
</dbReference>
<dbReference type="PANTHER" id="PTHR35010:SF3">
    <property type="entry name" value="BLL4873 PROTEIN"/>
    <property type="match status" value="1"/>
</dbReference>
<dbReference type="AlphaFoldDB" id="A0A4Y8MKR9"/>
<dbReference type="InterPro" id="IPR001387">
    <property type="entry name" value="Cro/C1-type_HTH"/>
</dbReference>
<gene>
    <name evidence="2" type="ORF">E2553_37380</name>
</gene>
<dbReference type="GeneID" id="97310122"/>
<sequence length="293" mass="33689">MVPLDAKSGFGNKNLSEETFVATGSSERGKQLGEFLKYMRAHTTPESLGLDSSGRRRTQGLRRQEVADVVGVSVDWYTWLEQGRDVQASESVVKRLSQIFRLNADQHAYLFRLARPQSYLVEDIVTSVPDRLLDMINSLRDRPAYIRNIRWDIVAHNAAFAKIFSFSRQPELPNIMRMLFAESNFRAITDNWTSIIEQVVARFRNDRSRNPEDECSTELIHELQAISPEFRELWSQYRVTETSPYPLEITHPVGGRFRLDRVPFRPETTSGLTVVIYLPVDEESRRAVSAMCS</sequence>
<feature type="domain" description="MmyB-like transcription regulator ligand binding" evidence="1">
    <location>
        <begin position="128"/>
        <end position="288"/>
    </location>
</feature>
<name>A0A4Y8MKR9_9BURK</name>
<evidence type="ECO:0000313" key="3">
    <source>
        <dbReference type="Proteomes" id="UP000297385"/>
    </source>
</evidence>
<dbReference type="Gene3D" id="1.10.260.40">
    <property type="entry name" value="lambda repressor-like DNA-binding domains"/>
    <property type="match status" value="1"/>
</dbReference>
<dbReference type="Gene3D" id="3.30.450.180">
    <property type="match status" value="1"/>
</dbReference>
<dbReference type="Proteomes" id="UP000297385">
    <property type="component" value="Unassembled WGS sequence"/>
</dbReference>
<dbReference type="SUPFAM" id="SSF47413">
    <property type="entry name" value="lambda repressor-like DNA-binding domains"/>
    <property type="match status" value="1"/>
</dbReference>
<organism evidence="2 3">
    <name type="scientific">Paraburkholderia dipogonis</name>
    <dbReference type="NCBI Taxonomy" id="1211383"/>
    <lineage>
        <taxon>Bacteria</taxon>
        <taxon>Pseudomonadati</taxon>
        <taxon>Pseudomonadota</taxon>
        <taxon>Betaproteobacteria</taxon>
        <taxon>Burkholderiales</taxon>
        <taxon>Burkholderiaceae</taxon>
        <taxon>Paraburkholderia</taxon>
    </lineage>
</organism>
<proteinExistence type="predicted"/>
<protein>
    <submittedName>
        <fullName evidence="2">XRE family transcriptional regulator</fullName>
    </submittedName>
</protein>
<comment type="caution">
    <text evidence="2">The sequence shown here is derived from an EMBL/GenBank/DDBJ whole genome shotgun (WGS) entry which is preliminary data.</text>
</comment>
<dbReference type="PANTHER" id="PTHR35010">
    <property type="entry name" value="BLL4672 PROTEIN-RELATED"/>
    <property type="match status" value="1"/>
</dbReference>
<dbReference type="EMBL" id="SNVI01000004">
    <property type="protein sequence ID" value="TFE38076.1"/>
    <property type="molecule type" value="Genomic_DNA"/>
</dbReference>
<dbReference type="InterPro" id="IPR041413">
    <property type="entry name" value="MLTR_LBD"/>
</dbReference>
<evidence type="ECO:0000259" key="1">
    <source>
        <dbReference type="Pfam" id="PF17765"/>
    </source>
</evidence>
<accession>A0A4Y8MKR9</accession>
<dbReference type="Pfam" id="PF17765">
    <property type="entry name" value="MLTR_LBD"/>
    <property type="match status" value="1"/>
</dbReference>
<dbReference type="CDD" id="cd00093">
    <property type="entry name" value="HTH_XRE"/>
    <property type="match status" value="1"/>
</dbReference>
<dbReference type="GO" id="GO:0003677">
    <property type="term" value="F:DNA binding"/>
    <property type="evidence" value="ECO:0007669"/>
    <property type="project" value="InterPro"/>
</dbReference>
<dbReference type="InterPro" id="IPR010982">
    <property type="entry name" value="Lambda_DNA-bd_dom_sf"/>
</dbReference>
<reference evidence="2 3" key="1">
    <citation type="submission" date="2019-03" db="EMBL/GenBank/DDBJ databases">
        <title>Complete Genome Sequence of Paraburkholderia dipogonis ICMP 19430T, a Nitrogen-fixing Symbiont of the South African Invasive Legume Dipogon lignosus in New Zealand.</title>
        <authorList>
            <person name="De Meyer S.E."/>
        </authorList>
    </citation>
    <scope>NUCLEOTIDE SEQUENCE [LARGE SCALE GENOMIC DNA]</scope>
    <source>
        <strain evidence="2 3">ICMP 19430</strain>
    </source>
</reference>
<evidence type="ECO:0000313" key="2">
    <source>
        <dbReference type="EMBL" id="TFE38076.1"/>
    </source>
</evidence>
<dbReference type="Pfam" id="PF13560">
    <property type="entry name" value="HTH_31"/>
    <property type="match status" value="1"/>
</dbReference>